<feature type="domain" description="FecR protein" evidence="3">
    <location>
        <begin position="75"/>
        <end position="166"/>
    </location>
</feature>
<dbReference type="PANTHER" id="PTHR38731">
    <property type="entry name" value="LIPL45-RELATED LIPOPROTEIN-RELATED"/>
    <property type="match status" value="1"/>
</dbReference>
<dbReference type="InterPro" id="IPR027954">
    <property type="entry name" value="Transcobalamin-like_C"/>
</dbReference>
<dbReference type="Proteomes" id="UP001652338">
    <property type="component" value="Unassembled WGS sequence"/>
</dbReference>
<feature type="region of interest" description="Disordered" evidence="1">
    <location>
        <begin position="248"/>
        <end position="307"/>
    </location>
</feature>
<evidence type="ECO:0000259" key="3">
    <source>
        <dbReference type="Pfam" id="PF04773"/>
    </source>
</evidence>
<dbReference type="PANTHER" id="PTHR38731:SF1">
    <property type="entry name" value="FECR PROTEIN DOMAIN-CONTAINING PROTEIN"/>
    <property type="match status" value="1"/>
</dbReference>
<organism evidence="5 6">
    <name type="scientific">Muricoprocola aceti</name>
    <dbReference type="NCBI Taxonomy" id="2981772"/>
    <lineage>
        <taxon>Bacteria</taxon>
        <taxon>Bacillati</taxon>
        <taxon>Bacillota</taxon>
        <taxon>Clostridia</taxon>
        <taxon>Lachnospirales</taxon>
        <taxon>Lachnospiraceae</taxon>
        <taxon>Muricoprocola</taxon>
    </lineage>
</organism>
<protein>
    <submittedName>
        <fullName evidence="5">DUF4430 domain-containing protein</fullName>
    </submittedName>
</protein>
<dbReference type="Pfam" id="PF14478">
    <property type="entry name" value="DUF4430"/>
    <property type="match status" value="1"/>
</dbReference>
<evidence type="ECO:0000313" key="6">
    <source>
        <dbReference type="Proteomes" id="UP001652338"/>
    </source>
</evidence>
<feature type="compositionally biased region" description="Acidic residues" evidence="1">
    <location>
        <begin position="271"/>
        <end position="301"/>
    </location>
</feature>
<name>A0ABT2SMT4_9FIRM</name>
<comment type="caution">
    <text evidence="5">The sequence shown here is derived from an EMBL/GenBank/DDBJ whole genome shotgun (WGS) entry which is preliminary data.</text>
</comment>
<evidence type="ECO:0000256" key="2">
    <source>
        <dbReference type="SAM" id="Phobius"/>
    </source>
</evidence>
<dbReference type="Gene3D" id="2.170.130.30">
    <property type="match status" value="1"/>
</dbReference>
<sequence>METKGKKRLLNVIMVLLILVIAASGVLTVGKIRGWFDKPEETVVSAGTTKGVVNIQRNGIGYTLNADSALQGNDLVETKKGAEAELDWTDQGKLELNEKSEVVLTACEKEQSEVQVNKGEVFGDMLKQSGTFDVAFAGNTAHLSGAVFSVSVQSGSSSLNLYAGDISILLADGTQERVEAGEYLSVTDSSDGSSSYQIQKMQAASLNEFLINQVQSCDSSKDLCFTPEDLQKVLDDRAAEKQAALEAAMNAEKIPSEEKKEAESDNKEQESEAQSETETENGESEEDQNSVEEYTPEDTGDDGGSGGSSNICTITIRCDTILDNLNNLDAGKEAYVPSNGVILATSSVEFEDGETVFDVLNRVCEYAGIQIEYSWTPLYNSYYIEGINNLYEFDCGNESGWMYKVNGWFPNYGCSSYTLKDGDDIVWCYTCNGLGADVGGGMS</sequence>
<dbReference type="InterPro" id="IPR006860">
    <property type="entry name" value="FecR"/>
</dbReference>
<keyword evidence="2" id="KW-1133">Transmembrane helix</keyword>
<reference evidence="5 6" key="1">
    <citation type="journal article" date="2021" name="ISME Commun">
        <title>Automated analysis of genomic sequences facilitates high-throughput and comprehensive description of bacteria.</title>
        <authorList>
            <person name="Hitch T.C.A."/>
        </authorList>
    </citation>
    <scope>NUCLEOTIDE SEQUENCE [LARGE SCALE GENOMIC DNA]</scope>
    <source>
        <strain evidence="5 6">Sanger_29</strain>
    </source>
</reference>
<dbReference type="RefSeq" id="WP_262655088.1">
    <property type="nucleotide sequence ID" value="NZ_JAOQKE010000014.1"/>
</dbReference>
<feature type="domain" description="Transcobalamin-like C-terminal" evidence="4">
    <location>
        <begin position="353"/>
        <end position="430"/>
    </location>
</feature>
<proteinExistence type="predicted"/>
<dbReference type="Pfam" id="PF04773">
    <property type="entry name" value="FecR"/>
    <property type="match status" value="1"/>
</dbReference>
<keyword evidence="6" id="KW-1185">Reference proteome</keyword>
<dbReference type="Gene3D" id="2.60.120.1440">
    <property type="match status" value="1"/>
</dbReference>
<evidence type="ECO:0000256" key="1">
    <source>
        <dbReference type="SAM" id="MobiDB-lite"/>
    </source>
</evidence>
<accession>A0ABT2SMT4</accession>
<gene>
    <name evidence="5" type="ORF">OCV47_10735</name>
</gene>
<feature type="compositionally biased region" description="Basic and acidic residues" evidence="1">
    <location>
        <begin position="254"/>
        <end position="270"/>
    </location>
</feature>
<dbReference type="EMBL" id="JAOQKE010000014">
    <property type="protein sequence ID" value="MCU6725819.1"/>
    <property type="molecule type" value="Genomic_DNA"/>
</dbReference>
<feature type="transmembrane region" description="Helical" evidence="2">
    <location>
        <begin position="12"/>
        <end position="30"/>
    </location>
</feature>
<evidence type="ECO:0000259" key="4">
    <source>
        <dbReference type="Pfam" id="PF14478"/>
    </source>
</evidence>
<evidence type="ECO:0000313" key="5">
    <source>
        <dbReference type="EMBL" id="MCU6725819.1"/>
    </source>
</evidence>
<keyword evidence="2" id="KW-0472">Membrane</keyword>
<keyword evidence="2" id="KW-0812">Transmembrane</keyword>